<accession>A0A222FGR2</accession>
<reference evidence="1 2" key="1">
    <citation type="submission" date="2017-07" db="EMBL/GenBank/DDBJ databases">
        <title>Annotated genome sequence of Bacterioplanes sanyensis isolated from Red Sea.</title>
        <authorList>
            <person name="Rehman Z.U."/>
        </authorList>
    </citation>
    <scope>NUCLEOTIDE SEQUENCE [LARGE SCALE GENOMIC DNA]</scope>
    <source>
        <strain evidence="1 2">NV9</strain>
    </source>
</reference>
<evidence type="ECO:0000313" key="2">
    <source>
        <dbReference type="Proteomes" id="UP000202440"/>
    </source>
</evidence>
<evidence type="ECO:0000313" key="1">
    <source>
        <dbReference type="EMBL" id="ASP37776.1"/>
    </source>
</evidence>
<proteinExistence type="predicted"/>
<dbReference type="AlphaFoldDB" id="A0A222FGR2"/>
<keyword evidence="2" id="KW-1185">Reference proteome</keyword>
<dbReference type="Proteomes" id="UP000202440">
    <property type="component" value="Chromosome"/>
</dbReference>
<sequence>MFQWFKKDEKPSAPEILGLRPGFSFEVDSLLLRLLSAELTAQNIAATQLIQAAGVVDMGDTQLYRFYTDDDAWLQVVSQGGQSEQHVVDVKLFHYYDTLNIASQQRWDALLNEEIGQSQYTVAEHVYQRVWTDLDDYHPPVAMTENTWDQQNECSSTDQFTMLFERPLAHQGMTESLFLSAEEQREQNGHLSRCLVISTGITLTPSQLTVHG</sequence>
<name>A0A222FGR2_9GAMM</name>
<gene>
    <name evidence="1" type="ORF">CHH28_03395</name>
</gene>
<dbReference type="EMBL" id="CP022530">
    <property type="protein sequence ID" value="ASP37776.1"/>
    <property type="molecule type" value="Genomic_DNA"/>
</dbReference>
<dbReference type="InterPro" id="IPR019621">
    <property type="entry name" value="DUF2491"/>
</dbReference>
<protein>
    <recommendedName>
        <fullName evidence="3">DUF2491 domain-containing protein</fullName>
    </recommendedName>
</protein>
<dbReference type="KEGG" id="bsan:CHH28_03395"/>
<organism evidence="1 2">
    <name type="scientific">Bacterioplanes sanyensis</name>
    <dbReference type="NCBI Taxonomy" id="1249553"/>
    <lineage>
        <taxon>Bacteria</taxon>
        <taxon>Pseudomonadati</taxon>
        <taxon>Pseudomonadota</taxon>
        <taxon>Gammaproteobacteria</taxon>
        <taxon>Oceanospirillales</taxon>
        <taxon>Oceanospirillaceae</taxon>
        <taxon>Bacterioplanes</taxon>
    </lineage>
</organism>
<dbReference type="OrthoDB" id="6148994at2"/>
<dbReference type="Pfam" id="PF10679">
    <property type="entry name" value="DUF2491"/>
    <property type="match status" value="1"/>
</dbReference>
<dbReference type="RefSeq" id="WP_094058985.1">
    <property type="nucleotide sequence ID" value="NZ_CP022530.1"/>
</dbReference>
<evidence type="ECO:0008006" key="3">
    <source>
        <dbReference type="Google" id="ProtNLM"/>
    </source>
</evidence>